<dbReference type="EMBL" id="PQXJ01000025">
    <property type="protein sequence ID" value="TGO68388.1"/>
    <property type="molecule type" value="Genomic_DNA"/>
</dbReference>
<proteinExistence type="predicted"/>
<sequence length="421" mass="48318">MDPALRSPANPDGFSWAAEQIDRDSLTARLSHEFGVQMPSIGDRLALDHKSFIKFPNGNVCIQFFEYYFSTLGRLFVVIDKDEFLANNRDQLTSPDRNDKLFYCQKAAIIAIASPLYPVPAPSVKTYLSYAKDMAFAAWIQMHFKTVDDFPADVLRYLQTRILVYLARVNVGCSLPSLYCESQKVVTDAAKIARSNQNMDEILKWKLLIIVACLHLQIALLTNTPPGDEWRYLRSCLGSRGVAAPSCFVLTYGHGYPSITTNGKYQLVIKNYLLSTLQTQLDEQWMNWCPLNRFRSILEIMHLNRNKRNDLHQRFCFQYGRRLDMYNNDDNEIAAKIHDEKVICYEQIRTCSGLFSDPTMTRYRGLFNAMFRYDLIEARAFLDLIDLDSCNGIDKLPELEKRPGTVAPGGSDVIFEKEKDR</sequence>
<evidence type="ECO:0000313" key="2">
    <source>
        <dbReference type="EMBL" id="TGO68388.1"/>
    </source>
</evidence>
<keyword evidence="3" id="KW-1185">Reference proteome</keyword>
<dbReference type="CDD" id="cd12148">
    <property type="entry name" value="fungal_TF_MHR"/>
    <property type="match status" value="1"/>
</dbReference>
<reference evidence="2 3" key="1">
    <citation type="submission" date="2017-12" db="EMBL/GenBank/DDBJ databases">
        <title>Comparative genomics of Botrytis spp.</title>
        <authorList>
            <person name="Valero-Jimenez C.A."/>
            <person name="Tapia P."/>
            <person name="Veloso J."/>
            <person name="Silva-Moreno E."/>
            <person name="Staats M."/>
            <person name="Valdes J.H."/>
            <person name="Van Kan J.A.L."/>
        </authorList>
    </citation>
    <scope>NUCLEOTIDE SEQUENCE [LARGE SCALE GENOMIC DNA]</scope>
    <source>
        <strain evidence="2 3">MUCL2120</strain>
    </source>
</reference>
<dbReference type="AlphaFoldDB" id="A0A4Z1J415"/>
<name>A0A4Z1J415_9HELO</name>
<dbReference type="OrthoDB" id="3524347at2759"/>
<comment type="caution">
    <text evidence="2">The sequence shown here is derived from an EMBL/GenBank/DDBJ whole genome shotgun (WGS) entry which is preliminary data.</text>
</comment>
<evidence type="ECO:0000313" key="3">
    <source>
        <dbReference type="Proteomes" id="UP000297452"/>
    </source>
</evidence>
<evidence type="ECO:0000256" key="1">
    <source>
        <dbReference type="SAM" id="MobiDB-lite"/>
    </source>
</evidence>
<organism evidence="2 3">
    <name type="scientific">Botryotinia narcissicola</name>
    <dbReference type="NCBI Taxonomy" id="278944"/>
    <lineage>
        <taxon>Eukaryota</taxon>
        <taxon>Fungi</taxon>
        <taxon>Dikarya</taxon>
        <taxon>Ascomycota</taxon>
        <taxon>Pezizomycotina</taxon>
        <taxon>Leotiomycetes</taxon>
        <taxon>Helotiales</taxon>
        <taxon>Sclerotiniaceae</taxon>
        <taxon>Botryotinia</taxon>
    </lineage>
</organism>
<protein>
    <recommendedName>
        <fullName evidence="4">Transcription factor domain-containing protein</fullName>
    </recommendedName>
</protein>
<evidence type="ECO:0008006" key="4">
    <source>
        <dbReference type="Google" id="ProtNLM"/>
    </source>
</evidence>
<accession>A0A4Z1J415</accession>
<feature type="region of interest" description="Disordered" evidence="1">
    <location>
        <begin position="401"/>
        <end position="421"/>
    </location>
</feature>
<gene>
    <name evidence="2" type="ORF">BOTNAR_0025g00190</name>
</gene>
<dbReference type="Proteomes" id="UP000297452">
    <property type="component" value="Unassembled WGS sequence"/>
</dbReference>